<feature type="non-terminal residue" evidence="2">
    <location>
        <position position="1"/>
    </location>
</feature>
<protein>
    <submittedName>
        <fullName evidence="2">Uncharacterized protein</fullName>
    </submittedName>
</protein>
<dbReference type="EMBL" id="JAACXV010017903">
    <property type="protein sequence ID" value="KAF7264233.1"/>
    <property type="molecule type" value="Genomic_DNA"/>
</dbReference>
<proteinExistence type="predicted"/>
<evidence type="ECO:0000313" key="2">
    <source>
        <dbReference type="EMBL" id="KAF7264233.1"/>
    </source>
</evidence>
<dbReference type="EMBL" id="JAACXV010017902">
    <property type="protein sequence ID" value="KAF7264238.1"/>
    <property type="molecule type" value="Genomic_DNA"/>
</dbReference>
<name>A0A834HMI1_RHYFE</name>
<keyword evidence="4" id="KW-1185">Reference proteome</keyword>
<dbReference type="AlphaFoldDB" id="A0A834HMI1"/>
<feature type="region of interest" description="Disordered" evidence="1">
    <location>
        <begin position="1"/>
        <end position="52"/>
    </location>
</feature>
<gene>
    <name evidence="3" type="ORF">GWI33_000435</name>
    <name evidence="2" type="ORF">GWI33_000440</name>
</gene>
<comment type="caution">
    <text evidence="2">The sequence shown here is derived from an EMBL/GenBank/DDBJ whole genome shotgun (WGS) entry which is preliminary data.</text>
</comment>
<dbReference type="Proteomes" id="UP000625711">
    <property type="component" value="Unassembled WGS sequence"/>
</dbReference>
<feature type="compositionally biased region" description="Basic and acidic residues" evidence="1">
    <location>
        <begin position="1"/>
        <end position="12"/>
    </location>
</feature>
<accession>A0A834HMI1</accession>
<reference evidence="2" key="1">
    <citation type="submission" date="2020-08" db="EMBL/GenBank/DDBJ databases">
        <title>Genome sequencing and assembly of the red palm weevil Rhynchophorus ferrugineus.</title>
        <authorList>
            <person name="Dias G.B."/>
            <person name="Bergman C.M."/>
            <person name="Manee M."/>
        </authorList>
    </citation>
    <scope>NUCLEOTIDE SEQUENCE</scope>
    <source>
        <strain evidence="2">AA-2017</strain>
        <tissue evidence="2">Whole larva</tissue>
    </source>
</reference>
<evidence type="ECO:0000256" key="1">
    <source>
        <dbReference type="SAM" id="MobiDB-lite"/>
    </source>
</evidence>
<sequence>TRDRCPSHKTVERNGAFLANSRGRRLRGGRLAGSPRHRGSVNETESDQRSVVDGPERAARLNFVGEGPGPSSSADLGLVFDNAGAGVLIRYQADDPHIWPLSKP</sequence>
<evidence type="ECO:0000313" key="3">
    <source>
        <dbReference type="EMBL" id="KAF7264238.1"/>
    </source>
</evidence>
<organism evidence="2 4">
    <name type="scientific">Rhynchophorus ferrugineus</name>
    <name type="common">Red palm weevil</name>
    <name type="synonym">Curculio ferrugineus</name>
    <dbReference type="NCBI Taxonomy" id="354439"/>
    <lineage>
        <taxon>Eukaryota</taxon>
        <taxon>Metazoa</taxon>
        <taxon>Ecdysozoa</taxon>
        <taxon>Arthropoda</taxon>
        <taxon>Hexapoda</taxon>
        <taxon>Insecta</taxon>
        <taxon>Pterygota</taxon>
        <taxon>Neoptera</taxon>
        <taxon>Endopterygota</taxon>
        <taxon>Coleoptera</taxon>
        <taxon>Polyphaga</taxon>
        <taxon>Cucujiformia</taxon>
        <taxon>Curculionidae</taxon>
        <taxon>Dryophthorinae</taxon>
        <taxon>Rhynchophorus</taxon>
    </lineage>
</organism>
<evidence type="ECO:0000313" key="4">
    <source>
        <dbReference type="Proteomes" id="UP000625711"/>
    </source>
</evidence>